<sequence>MRFRINVWAILGTTVLVSGFLLASRSVWSATIPVLPPPHTQAVISVCDPITTDTTWTTGNVYVVGDCALVVQSGATLTIQPGVIVKFFWVSAYGGSRGGGIRVDGRLIAQGTADQPIVFTSLADDSAGGDTNGNGPSSGAPGDWHGLILNTGSQTTLDHVSIRYAGGNLINSSLDGWSEAQIEVKAGAQFSLTNSEVRDGGRIGIYLNGAGLSPTIQHVQLSGHTATGSSYGYTVLQSTINMQPTYSNLTFSNNTRNEVTIGSFEGEITQNATLGGTNFGATCGSTLCQLIIPNGRTLTIRPGTRLALGPAFGITIASGGTLNAEGTATQPVIFTSAAAATTPPGGTVPSNSEWLGLWAQAGSTLRLAYCDISYATDSNYGNGGLEINTDDAQVQNCKIHHNKRTGLYLASKNNSTIRPVLSNVEVSDNGQYGVYLEAQRGTVLAPTWEGGAIRRNGWSGIFGYTYEGILEPTLRNLTIAGNGASGGLDREKHGIYFNNHNINPVLEGVSFNNNTGAAVLWYCNGSITARNLTATGNTQNELVLPGCDISGGRRWDLGDAGIPVRVAGDINVTPNALLSILSGTILRFDKNQYNSPTWLEVQDQATLNASGTVTRPVVFTGATQTPGWWIGIQARQRATLMLRHCEIGYGGAQTTGSLLIRWGYPRTGIPVANIQNCEIHHSSTRGVHFYFDNEPPASPPVFRYNHLHDNAELAVAAWGTPPIDARYNYWGHATGPYHATQNPTGQGNGVGDNILFYPWLSAPSSGEVAGEMIVRTGAPTRVSPGETVDYAIQYYNGMSITVENAVLLIQLPRAAEYVDSTGGGIYWSDRHQVFWKLGDLLPQAEAFVSVRVRFQWGLPADYKDGSITLLAADNYNAGAFNTAEYLAHQMEEVITGKTIVSQTEFDALRRTVPDLQTLYEEAIAQGYRYLEAGRITYDDGTSVTGAVFRTPDRRAVRLLTLYEGMALAMTSADGLYTLHDTTGGITMTLNGLSRSYWGDWMPGADSQTVGLRASTGCSVSDCNFNCIGQQVNFKVMADSLTKMFMWTIATGGSGGTVALALEVLDVTKMIYDCYTECEADPNSNCCTTTGQVRWTVPGWSKLLGDACVKEECNGTTGTYGTPGVIYCAGGQRCVAGYGNEGGCKSCVEATASYSAVSLASPGICAAGETSRCSELELLRAKDPNDITGPTGDLLPGQVVTYTIRYENEGEGRAYGVFVVNPLPAVFDERTLTFVHGSGQYLTATREIVWTVGELAPKGQAGSSGVLTYTVALTNGLPSGTVVANQATVYFPSVPEETPTNTWVNVVTPLVAEPQSLTTAYMAPLPITLSGREVSGLPLTYEIVDRPHGGTLTGTAPNLTYTPGENFTGADAFTFRVSNGTSTSRAAQISVMVTAQGDTTSPRVLWTSPADGAKGVVVLATPVYTDTAGPIYVPEILVGMSEPLDATTVTTTTVILRRSDGTVVPAWVRYDAAVHQIVMMPRTVLANGTYRAEVTTGVKDSAGNTLSAPYTIQFTVGSERKVYVPVIQR</sequence>
<dbReference type="InterPro" id="IPR014755">
    <property type="entry name" value="Cu-Rt/internalin_Ig-like"/>
</dbReference>
<dbReference type="InterPro" id="IPR011050">
    <property type="entry name" value="Pectin_lyase_fold/virulence"/>
</dbReference>
<evidence type="ECO:0000259" key="3">
    <source>
        <dbReference type="Pfam" id="PF13205"/>
    </source>
</evidence>
<feature type="region of interest" description="Disordered" evidence="2">
    <location>
        <begin position="124"/>
        <end position="143"/>
    </location>
</feature>
<dbReference type="eggNOG" id="COG1572">
    <property type="taxonomic scope" value="Bacteria"/>
</dbReference>
<name>A9WBC7_CHLAA</name>
<gene>
    <name evidence="6" type="ordered locus">Caur_0080</name>
</gene>
<dbReference type="InterPro" id="IPR006626">
    <property type="entry name" value="PbH1"/>
</dbReference>
<dbReference type="Pfam" id="PF17963">
    <property type="entry name" value="Big_9"/>
    <property type="match status" value="1"/>
</dbReference>
<evidence type="ECO:0000256" key="1">
    <source>
        <dbReference type="ARBA" id="ARBA00022729"/>
    </source>
</evidence>
<evidence type="ECO:0000259" key="5">
    <source>
        <dbReference type="Pfam" id="PF24595"/>
    </source>
</evidence>
<organism evidence="6 7">
    <name type="scientific">Chloroflexus aurantiacus (strain ATCC 29366 / DSM 635 / J-10-fl)</name>
    <dbReference type="NCBI Taxonomy" id="324602"/>
    <lineage>
        <taxon>Bacteria</taxon>
        <taxon>Bacillati</taxon>
        <taxon>Chloroflexota</taxon>
        <taxon>Chloroflexia</taxon>
        <taxon>Chloroflexales</taxon>
        <taxon>Chloroflexineae</taxon>
        <taxon>Chloroflexaceae</taxon>
        <taxon>Chloroflexus</taxon>
    </lineage>
</organism>
<dbReference type="PATRIC" id="fig|324602.8.peg.90"/>
<dbReference type="Proteomes" id="UP000002008">
    <property type="component" value="Chromosome"/>
</dbReference>
<dbReference type="PANTHER" id="PTHR41339:SF1">
    <property type="entry name" value="SECRETED PROTEIN"/>
    <property type="match status" value="1"/>
</dbReference>
<dbReference type="InterPro" id="IPR012334">
    <property type="entry name" value="Pectin_lyas_fold"/>
</dbReference>
<keyword evidence="1" id="KW-0732">Signal</keyword>
<protein>
    <submittedName>
        <fullName evidence="6">Conserved repeat domain protein</fullName>
    </submittedName>
</protein>
<evidence type="ECO:0000313" key="7">
    <source>
        <dbReference type="Proteomes" id="UP000002008"/>
    </source>
</evidence>
<dbReference type="Pfam" id="PF13229">
    <property type="entry name" value="Beta_helix"/>
    <property type="match status" value="1"/>
</dbReference>
<accession>A9WBC7</accession>
<dbReference type="STRING" id="324602.Caur_0080"/>
<feature type="domain" description="DUF7619" evidence="5">
    <location>
        <begin position="1182"/>
        <end position="1292"/>
    </location>
</feature>
<dbReference type="EMBL" id="CP000909">
    <property type="protein sequence ID" value="ABY33334.1"/>
    <property type="molecule type" value="Genomic_DNA"/>
</dbReference>
<keyword evidence="7" id="KW-1185">Reference proteome</keyword>
<dbReference type="InterPro" id="IPR055353">
    <property type="entry name" value="DUF7619"/>
</dbReference>
<dbReference type="Pfam" id="PF24595">
    <property type="entry name" value="DUF7619"/>
    <property type="match status" value="1"/>
</dbReference>
<dbReference type="RefSeq" id="WP_012255990.1">
    <property type="nucleotide sequence ID" value="NC_010175.1"/>
</dbReference>
<dbReference type="InParanoid" id="A9WBC7"/>
<reference evidence="7" key="1">
    <citation type="journal article" date="2011" name="BMC Genomics">
        <title>Complete genome sequence of the filamentous anoxygenic phototrophic bacterium Chloroflexus aurantiacus.</title>
        <authorList>
            <person name="Tang K.H."/>
            <person name="Barry K."/>
            <person name="Chertkov O."/>
            <person name="Dalin E."/>
            <person name="Han C.S."/>
            <person name="Hauser L.J."/>
            <person name="Honchak B.M."/>
            <person name="Karbach L.E."/>
            <person name="Land M.L."/>
            <person name="Lapidus A."/>
            <person name="Larimer F.W."/>
            <person name="Mikhailova N."/>
            <person name="Pitluck S."/>
            <person name="Pierson B.K."/>
            <person name="Blankenship R.E."/>
        </authorList>
    </citation>
    <scope>NUCLEOTIDE SEQUENCE [LARGE SCALE GENOMIC DNA]</scope>
    <source>
        <strain evidence="7">ATCC 29366 / DSM 635 / J-10-fl</strain>
    </source>
</reference>
<dbReference type="InterPro" id="IPR039448">
    <property type="entry name" value="Beta_helix"/>
</dbReference>
<dbReference type="InterPro" id="IPR047589">
    <property type="entry name" value="DUF11_rpt"/>
</dbReference>
<dbReference type="Gene3D" id="2.60.40.1220">
    <property type="match status" value="1"/>
</dbReference>
<proteinExistence type="predicted"/>
<dbReference type="HOGENOM" id="CLU_247377_0_0_0"/>
<dbReference type="NCBIfam" id="TIGR01451">
    <property type="entry name" value="B_ant_repeat"/>
    <property type="match status" value="1"/>
</dbReference>
<feature type="domain" description="Right handed beta helix" evidence="4">
    <location>
        <begin position="384"/>
        <end position="539"/>
    </location>
</feature>
<dbReference type="Gene3D" id="2.160.20.10">
    <property type="entry name" value="Single-stranded right-handed beta-helix, Pectin lyase-like"/>
    <property type="match status" value="1"/>
</dbReference>
<dbReference type="KEGG" id="cau:Caur_0080"/>
<dbReference type="InterPro" id="IPR032812">
    <property type="entry name" value="SbsA_Ig"/>
</dbReference>
<evidence type="ECO:0000313" key="6">
    <source>
        <dbReference type="EMBL" id="ABY33334.1"/>
    </source>
</evidence>
<dbReference type="eggNOG" id="COG1345">
    <property type="taxonomic scope" value="Bacteria"/>
</dbReference>
<dbReference type="Gene3D" id="2.60.40.3440">
    <property type="match status" value="1"/>
</dbReference>
<dbReference type="Pfam" id="PF13205">
    <property type="entry name" value="Big_5"/>
    <property type="match status" value="1"/>
</dbReference>
<feature type="domain" description="SbsA Ig-like" evidence="3">
    <location>
        <begin position="1397"/>
        <end position="1514"/>
    </location>
</feature>
<dbReference type="Gene3D" id="2.60.40.1170">
    <property type="entry name" value="Mu homology domain, subdomain B"/>
    <property type="match status" value="1"/>
</dbReference>
<evidence type="ECO:0000256" key="2">
    <source>
        <dbReference type="SAM" id="MobiDB-lite"/>
    </source>
</evidence>
<evidence type="ECO:0000259" key="4">
    <source>
        <dbReference type="Pfam" id="PF13229"/>
    </source>
</evidence>
<dbReference type="EnsemblBacteria" id="ABY33334">
    <property type="protein sequence ID" value="ABY33334"/>
    <property type="gene ID" value="Caur_0080"/>
</dbReference>
<dbReference type="PANTHER" id="PTHR41339">
    <property type="entry name" value="LIPL48"/>
    <property type="match status" value="1"/>
</dbReference>
<dbReference type="SUPFAM" id="SSF51126">
    <property type="entry name" value="Pectin lyase-like"/>
    <property type="match status" value="3"/>
</dbReference>
<dbReference type="SMART" id="SM00710">
    <property type="entry name" value="PbH1"/>
    <property type="match status" value="9"/>
</dbReference>